<evidence type="ECO:0000256" key="1">
    <source>
        <dbReference type="SAM" id="MobiDB-lite"/>
    </source>
</evidence>
<evidence type="ECO:0000313" key="2">
    <source>
        <dbReference type="EMBL" id="KAK3801723.1"/>
    </source>
</evidence>
<evidence type="ECO:0000313" key="3">
    <source>
        <dbReference type="Proteomes" id="UP001283361"/>
    </source>
</evidence>
<protein>
    <submittedName>
        <fullName evidence="2">Uncharacterized protein</fullName>
    </submittedName>
</protein>
<gene>
    <name evidence="2" type="ORF">RRG08_033907</name>
</gene>
<reference evidence="2" key="1">
    <citation type="journal article" date="2023" name="G3 (Bethesda)">
        <title>A reference genome for the long-term kleptoplast-retaining sea slug Elysia crispata morphotype clarki.</title>
        <authorList>
            <person name="Eastman K.E."/>
            <person name="Pendleton A.L."/>
            <person name="Shaikh M.A."/>
            <person name="Suttiyut T."/>
            <person name="Ogas R."/>
            <person name="Tomko P."/>
            <person name="Gavelis G."/>
            <person name="Widhalm J.R."/>
            <person name="Wisecaver J.H."/>
        </authorList>
    </citation>
    <scope>NUCLEOTIDE SEQUENCE</scope>
    <source>
        <strain evidence="2">ECLA1</strain>
    </source>
</reference>
<name>A0AAE1B8Z6_9GAST</name>
<comment type="caution">
    <text evidence="2">The sequence shown here is derived from an EMBL/GenBank/DDBJ whole genome shotgun (WGS) entry which is preliminary data.</text>
</comment>
<dbReference type="Proteomes" id="UP001283361">
    <property type="component" value="Unassembled WGS sequence"/>
</dbReference>
<feature type="region of interest" description="Disordered" evidence="1">
    <location>
        <begin position="290"/>
        <end position="312"/>
    </location>
</feature>
<organism evidence="2 3">
    <name type="scientific">Elysia crispata</name>
    <name type="common">lettuce slug</name>
    <dbReference type="NCBI Taxonomy" id="231223"/>
    <lineage>
        <taxon>Eukaryota</taxon>
        <taxon>Metazoa</taxon>
        <taxon>Spiralia</taxon>
        <taxon>Lophotrochozoa</taxon>
        <taxon>Mollusca</taxon>
        <taxon>Gastropoda</taxon>
        <taxon>Heterobranchia</taxon>
        <taxon>Euthyneura</taxon>
        <taxon>Panpulmonata</taxon>
        <taxon>Sacoglossa</taxon>
        <taxon>Placobranchoidea</taxon>
        <taxon>Plakobranchidae</taxon>
        <taxon>Elysia</taxon>
    </lineage>
</organism>
<dbReference type="AlphaFoldDB" id="A0AAE1B8Z6"/>
<dbReference type="InterPro" id="IPR043159">
    <property type="entry name" value="Lectin_gal-bd_sf"/>
</dbReference>
<keyword evidence="3" id="KW-1185">Reference proteome</keyword>
<dbReference type="EMBL" id="JAWDGP010000286">
    <property type="protein sequence ID" value="KAK3801723.1"/>
    <property type="molecule type" value="Genomic_DNA"/>
</dbReference>
<proteinExistence type="predicted"/>
<sequence length="347" mass="39272">MSGKKKQIFQVLRPVDYAGDTQQLGWYVDNDPEDGEIWWSYREVIRVGCRELPHNQRSREIEVSVKVTLELTEKANDLSNTRHHLNLFGFSRISPVSEFLMRMSMRKILHLPQFSLPALKDQHILSDPVMPFERLLSETDRRVNVCFSSSDQTERWRYESKPGLSMELGRGEEALRESLRPGRLVDLPSDVSRHTYSVTAYLRPSFTRGDKFRVGLTEDIDRSAGHLKCDHHGQRSNIQRQQNAVGVGSLTSTLSTHYSSACGGEIAHLSCPPPTLITVQYAKYGRSVPSSQMCGNKTKSRSRNLSRSLRNPLLSSTAAPKFEEDTRCVAVRSLEVSGVVEELRLPG</sequence>
<accession>A0AAE1B8Z6</accession>
<dbReference type="Gene3D" id="2.60.120.740">
    <property type="match status" value="1"/>
</dbReference>